<sequence>MGDDSFYEELNADFSGSLGSLKTNNPEGDRFQRPFIHLSPEKSKFRKTVEPVLCVHGWKEGGSGKPMTLLIIGVHLTCHDKDFRFQTVKIRLAFHEDDKADPPNAEKAEPRVVAYAPWVQQKIWGETDENIEETTEYSGAAGVDKVVQLDLDAKKGRKRTFTRKHFDRGTADRLIDQKTFRIYGVEWFCQQNSLQTYGVQPYFHLAVLLERSHTKTGDGITFRAVYDMRVEAGFKHDVQQGLRRVFRLFRPEDAPVYFDPSIDHEGSGLEGYGTDILKKIDKDNLGILAEKGKLSSLLELDTKTLQGLDPMQPPVL</sequence>
<dbReference type="Proteomes" id="UP000078559">
    <property type="component" value="Chromosome 5"/>
</dbReference>
<gene>
    <name evidence="1" type="ORF">VM1G_04803</name>
</gene>
<keyword evidence="2" id="KW-1185">Reference proteome</keyword>
<organism evidence="1 2">
    <name type="scientific">Cytospora mali</name>
    <name type="common">Apple Valsa canker fungus</name>
    <name type="synonym">Valsa mali</name>
    <dbReference type="NCBI Taxonomy" id="578113"/>
    <lineage>
        <taxon>Eukaryota</taxon>
        <taxon>Fungi</taxon>
        <taxon>Dikarya</taxon>
        <taxon>Ascomycota</taxon>
        <taxon>Pezizomycotina</taxon>
        <taxon>Sordariomycetes</taxon>
        <taxon>Sordariomycetidae</taxon>
        <taxon>Diaporthales</taxon>
        <taxon>Cytosporaceae</taxon>
        <taxon>Cytospora</taxon>
    </lineage>
</organism>
<protein>
    <submittedName>
        <fullName evidence="1">Uncharacterized protein</fullName>
    </submittedName>
</protein>
<evidence type="ECO:0000313" key="1">
    <source>
        <dbReference type="EMBL" id="KUI69797.1"/>
    </source>
</evidence>
<reference evidence="1" key="1">
    <citation type="submission" date="2014-12" db="EMBL/GenBank/DDBJ databases">
        <title>Genome Sequence of Valsa Canker Pathogens Uncovers a Specific Adaption of Colonization on Woody Bark.</title>
        <authorList>
            <person name="Yin Z."/>
            <person name="Liu H."/>
            <person name="Gao X."/>
            <person name="Li Z."/>
            <person name="Song N."/>
            <person name="Ke X."/>
            <person name="Dai Q."/>
            <person name="Wu Y."/>
            <person name="Sun Y."/>
            <person name="Xu J.-R."/>
            <person name="Kang Z.K."/>
            <person name="Wang L."/>
            <person name="Huang L."/>
        </authorList>
    </citation>
    <scope>NUCLEOTIDE SEQUENCE [LARGE SCALE GENOMIC DNA]</scope>
    <source>
        <strain evidence="1">03-8</strain>
    </source>
</reference>
<evidence type="ECO:0000313" key="2">
    <source>
        <dbReference type="Proteomes" id="UP000078559"/>
    </source>
</evidence>
<dbReference type="OrthoDB" id="5030973at2759"/>
<dbReference type="AlphaFoldDB" id="A0A194W0J8"/>
<proteinExistence type="predicted"/>
<name>A0A194W0J8_CYTMA</name>
<dbReference type="EMBL" id="CM003102">
    <property type="protein sequence ID" value="KUI69797.1"/>
    <property type="molecule type" value="Genomic_DNA"/>
</dbReference>
<accession>A0A194W0J8</accession>